<dbReference type="SMART" id="SM00054">
    <property type="entry name" value="EFh"/>
    <property type="match status" value="4"/>
</dbReference>
<dbReference type="PANTHER" id="PTHR23048">
    <property type="entry name" value="MYOSIN LIGHT CHAIN 1, 3"/>
    <property type="match status" value="1"/>
</dbReference>
<gene>
    <name evidence="4" type="primary">CALM1</name>
    <name evidence="4" type="ORF">BLAG_LOCUS7522</name>
</gene>
<keyword evidence="5" id="KW-1185">Reference proteome</keyword>
<dbReference type="PANTHER" id="PTHR23048:SF59">
    <property type="entry name" value="EF-HAND SUPERFAMILY PROTEIN"/>
    <property type="match status" value="1"/>
</dbReference>
<dbReference type="PROSITE" id="PS50222">
    <property type="entry name" value="EF_HAND_2"/>
    <property type="match status" value="4"/>
</dbReference>
<name>A0A8K0EDJ3_BRALA</name>
<feature type="domain" description="EF-hand" evidence="3">
    <location>
        <begin position="35"/>
        <end position="70"/>
    </location>
</feature>
<organism evidence="4 5">
    <name type="scientific">Branchiostoma lanceolatum</name>
    <name type="common">Common lancelet</name>
    <name type="synonym">Amphioxus lanceolatum</name>
    <dbReference type="NCBI Taxonomy" id="7740"/>
    <lineage>
        <taxon>Eukaryota</taxon>
        <taxon>Metazoa</taxon>
        <taxon>Chordata</taxon>
        <taxon>Cephalochordata</taxon>
        <taxon>Leptocardii</taxon>
        <taxon>Amphioxiformes</taxon>
        <taxon>Branchiostomatidae</taxon>
        <taxon>Branchiostoma</taxon>
    </lineage>
</organism>
<dbReference type="InterPro" id="IPR011992">
    <property type="entry name" value="EF-hand-dom_pair"/>
</dbReference>
<dbReference type="OrthoDB" id="26525at2759"/>
<keyword evidence="1" id="KW-0677">Repeat</keyword>
<evidence type="ECO:0000256" key="1">
    <source>
        <dbReference type="ARBA" id="ARBA00022737"/>
    </source>
</evidence>
<dbReference type="InterPro" id="IPR018247">
    <property type="entry name" value="EF_Hand_1_Ca_BS"/>
</dbReference>
<dbReference type="InterPro" id="IPR050230">
    <property type="entry name" value="CALM/Myosin/TropC-like"/>
</dbReference>
<feature type="domain" description="EF-hand" evidence="3">
    <location>
        <begin position="109"/>
        <end position="143"/>
    </location>
</feature>
<evidence type="ECO:0000256" key="2">
    <source>
        <dbReference type="ARBA" id="ARBA00022837"/>
    </source>
</evidence>
<dbReference type="PROSITE" id="PS00018">
    <property type="entry name" value="EF_HAND_1"/>
    <property type="match status" value="4"/>
</dbReference>
<feature type="domain" description="EF-hand" evidence="3">
    <location>
        <begin position="1"/>
        <end position="34"/>
    </location>
</feature>
<protein>
    <submittedName>
        <fullName evidence="4">CALM1 protein</fullName>
    </submittedName>
</protein>
<feature type="domain" description="EF-hand" evidence="3">
    <location>
        <begin position="73"/>
        <end position="108"/>
    </location>
</feature>
<dbReference type="GO" id="GO:0016460">
    <property type="term" value="C:myosin II complex"/>
    <property type="evidence" value="ECO:0007669"/>
    <property type="project" value="TreeGrafter"/>
</dbReference>
<reference evidence="4" key="1">
    <citation type="submission" date="2022-01" db="EMBL/GenBank/DDBJ databases">
        <authorList>
            <person name="Braso-Vives M."/>
        </authorList>
    </citation>
    <scope>NUCLEOTIDE SEQUENCE</scope>
</reference>
<accession>A0A8K0EDJ3</accession>
<dbReference type="AlphaFoldDB" id="A0A8K0EDJ3"/>
<dbReference type="Pfam" id="PF13499">
    <property type="entry name" value="EF-hand_7"/>
    <property type="match status" value="2"/>
</dbReference>
<keyword evidence="2" id="KW-0106">Calcium</keyword>
<dbReference type="Proteomes" id="UP000838412">
    <property type="component" value="Chromosome 14"/>
</dbReference>
<dbReference type="Gene3D" id="1.10.238.10">
    <property type="entry name" value="EF-hand"/>
    <property type="match status" value="2"/>
</dbReference>
<dbReference type="InterPro" id="IPR002048">
    <property type="entry name" value="EF_hand_dom"/>
</dbReference>
<evidence type="ECO:0000259" key="3">
    <source>
        <dbReference type="PROSITE" id="PS50222"/>
    </source>
</evidence>
<dbReference type="SUPFAM" id="SSF47473">
    <property type="entry name" value="EF-hand"/>
    <property type="match status" value="1"/>
</dbReference>
<dbReference type="GO" id="GO:0005509">
    <property type="term" value="F:calcium ion binding"/>
    <property type="evidence" value="ECO:0007669"/>
    <property type="project" value="InterPro"/>
</dbReference>
<sequence>MSDAKTVFKDCDVDGDGYISTVELKTALTDLAIIPTENLIQEIMNHYDEDANGKLDFEEFEKLVIDLKTFGEADPEEVLEMFNTIDQDKSGYIDEDELRQVMTEHFDTNDDKTIKAMVKMADKNGDGKISISEFIAIMLSLNK</sequence>
<dbReference type="FunFam" id="1.10.238.10:FF:000003">
    <property type="entry name" value="Calmodulin A"/>
    <property type="match status" value="1"/>
</dbReference>
<evidence type="ECO:0000313" key="4">
    <source>
        <dbReference type="EMBL" id="CAH1245058.1"/>
    </source>
</evidence>
<proteinExistence type="predicted"/>
<dbReference type="EMBL" id="OV696699">
    <property type="protein sequence ID" value="CAH1245058.1"/>
    <property type="molecule type" value="Genomic_DNA"/>
</dbReference>
<evidence type="ECO:0000313" key="5">
    <source>
        <dbReference type="Proteomes" id="UP000838412"/>
    </source>
</evidence>